<organism evidence="2 3">
    <name type="scientific">Helicostylum pulchrum</name>
    <dbReference type="NCBI Taxonomy" id="562976"/>
    <lineage>
        <taxon>Eukaryota</taxon>
        <taxon>Fungi</taxon>
        <taxon>Fungi incertae sedis</taxon>
        <taxon>Mucoromycota</taxon>
        <taxon>Mucoromycotina</taxon>
        <taxon>Mucoromycetes</taxon>
        <taxon>Mucorales</taxon>
        <taxon>Mucorineae</taxon>
        <taxon>Mucoraceae</taxon>
        <taxon>Helicostylum</taxon>
    </lineage>
</organism>
<dbReference type="InterPro" id="IPR032675">
    <property type="entry name" value="LRR_dom_sf"/>
</dbReference>
<evidence type="ECO:0000313" key="3">
    <source>
        <dbReference type="Proteomes" id="UP001476247"/>
    </source>
</evidence>
<sequence length="622" mass="72202">MNLVNKLPTEFLQKVSTYLCLQDCYECLFVCRLWHHTFQRSLYKTICIQSTEQLDQFIKSLSCYGHLVKEIHLSRLRDTVPQINQSMFSTQKSFVEFDQDILQQINRFCPLLEVIDFGVSQWKSIDLNQLVLWNRMRGCGPVYFRKLDCGFLSVFGSHLTKLHVGHFPQEMESVVEKVVAMSTLQDLTLEIILNDADDIVTLPWSDFLQKVHDGLPKLKKFALIRDKTPRQEPNNNNNIDCLLPFITPTKLEYLALHGHVDSMKWFQFVTRNYPCLKELKLTQLSTSRFGTKWMWQCGLVDLIAGLPQLRSLTLGGRNIPQLFSDGLIKELKKPNCSVQNLYVDFETYQAIESCQFLLAVATHGLRQLRCLRLRVWEQIPGWSGVTSNLFQCHGLISLHLSLSKGLVDQFPFTNFLIDHFLKHLPQLEILVLVGANVQVTYNNYVDLEQHTYSLRKLELIQSKVENHEVVFRYLSACCANLNDILFKRCETERKRINLSGLLNAFTLDVRHCQLKKVVLSTLLIYVGTIQYNKFIGIQLKYDDLQQDQIIWCNAEKSMIYPAYYLNQDEEENQELNQLYRSYKSYTSTLTDSMPGNYTPTIGVITIYCKSVGQVYLDNLKIK</sequence>
<evidence type="ECO:0000259" key="1">
    <source>
        <dbReference type="Pfam" id="PF12937"/>
    </source>
</evidence>
<dbReference type="EMBL" id="BAABUJ010000069">
    <property type="protein sequence ID" value="GAA5806528.1"/>
    <property type="molecule type" value="Genomic_DNA"/>
</dbReference>
<gene>
    <name evidence="2" type="ORF">HPULCUR_012064</name>
</gene>
<dbReference type="Proteomes" id="UP001476247">
    <property type="component" value="Unassembled WGS sequence"/>
</dbReference>
<dbReference type="Gene3D" id="3.80.10.10">
    <property type="entry name" value="Ribonuclease Inhibitor"/>
    <property type="match status" value="2"/>
</dbReference>
<dbReference type="InterPro" id="IPR001810">
    <property type="entry name" value="F-box_dom"/>
</dbReference>
<comment type="caution">
    <text evidence="2">The sequence shown here is derived from an EMBL/GenBank/DDBJ whole genome shotgun (WGS) entry which is preliminary data.</text>
</comment>
<dbReference type="Pfam" id="PF12937">
    <property type="entry name" value="F-box-like"/>
    <property type="match status" value="1"/>
</dbReference>
<evidence type="ECO:0000313" key="2">
    <source>
        <dbReference type="EMBL" id="GAA5806528.1"/>
    </source>
</evidence>
<name>A0ABP9YI46_9FUNG</name>
<accession>A0ABP9YI46</accession>
<dbReference type="SUPFAM" id="SSF52047">
    <property type="entry name" value="RNI-like"/>
    <property type="match status" value="1"/>
</dbReference>
<reference evidence="2 3" key="1">
    <citation type="submission" date="2024-04" db="EMBL/GenBank/DDBJ databases">
        <title>genome sequences of Mucor flavus KT1a and Helicostylum pulchrum KT1b strains isolation_sourced from the surface of a dry-aged beef.</title>
        <authorList>
            <person name="Toyotome T."/>
            <person name="Hosono M."/>
            <person name="Torimaru M."/>
            <person name="Fukuda K."/>
            <person name="Mikami N."/>
        </authorList>
    </citation>
    <scope>NUCLEOTIDE SEQUENCE [LARGE SCALE GENOMIC DNA]</scope>
    <source>
        <strain evidence="2 3">KT1b</strain>
    </source>
</reference>
<protein>
    <recommendedName>
        <fullName evidence="1">F-box domain-containing protein</fullName>
    </recommendedName>
</protein>
<feature type="domain" description="F-box" evidence="1">
    <location>
        <begin position="5"/>
        <end position="49"/>
    </location>
</feature>
<proteinExistence type="predicted"/>
<keyword evidence="3" id="KW-1185">Reference proteome</keyword>